<comment type="caution">
    <text evidence="1">The sequence shown here is derived from an EMBL/GenBank/DDBJ whole genome shotgun (WGS) entry which is preliminary data.</text>
</comment>
<dbReference type="Proteomes" id="UP000037178">
    <property type="component" value="Unassembled WGS sequence"/>
</dbReference>
<name>A0A0J9EAN0_9RHOB</name>
<keyword evidence="2" id="KW-1185">Reference proteome</keyword>
<dbReference type="EMBL" id="LFTY01000002">
    <property type="protein sequence ID" value="KMW58719.1"/>
    <property type="molecule type" value="Genomic_DNA"/>
</dbReference>
<gene>
    <name evidence="1" type="ORF">AIOL_003698</name>
</gene>
<dbReference type="STRING" id="1675527.AIOL_003698"/>
<proteinExistence type="predicted"/>
<sequence>MLDMQRGIDPRSLGRAKLFELLRQDCLKRLARGTPGGLYEAGMAINQFHPMYLGERAAKAAPRKPTPRPAAVPAGLDRSDAFEFEPAVQNTVAALYPEA</sequence>
<organism evidence="1 2">
    <name type="scientific">Candidatus Rhodobacter oscarellae</name>
    <dbReference type="NCBI Taxonomy" id="1675527"/>
    <lineage>
        <taxon>Bacteria</taxon>
        <taxon>Pseudomonadati</taxon>
        <taxon>Pseudomonadota</taxon>
        <taxon>Alphaproteobacteria</taxon>
        <taxon>Rhodobacterales</taxon>
        <taxon>Rhodobacter group</taxon>
        <taxon>Rhodobacter</taxon>
    </lineage>
</organism>
<dbReference type="PATRIC" id="fig|1675527.3.peg.3872"/>
<dbReference type="AlphaFoldDB" id="A0A0J9EAN0"/>
<reference evidence="1 2" key="1">
    <citation type="submission" date="2015-06" db="EMBL/GenBank/DDBJ databases">
        <title>Draft genome sequence of an Alphaproteobacteria species associated to the Mediterranean sponge Oscarella lobularis.</title>
        <authorList>
            <person name="Jourda C."/>
            <person name="Santini S."/>
            <person name="Claverie J.-M."/>
        </authorList>
    </citation>
    <scope>NUCLEOTIDE SEQUENCE [LARGE SCALE GENOMIC DNA]</scope>
    <source>
        <strain evidence="1">IGS</strain>
    </source>
</reference>
<dbReference type="RefSeq" id="WP_049644297.1">
    <property type="nucleotide sequence ID" value="NZ_LFTY01000002.1"/>
</dbReference>
<evidence type="ECO:0000313" key="2">
    <source>
        <dbReference type="Proteomes" id="UP000037178"/>
    </source>
</evidence>
<evidence type="ECO:0000313" key="1">
    <source>
        <dbReference type="EMBL" id="KMW58719.1"/>
    </source>
</evidence>
<protein>
    <submittedName>
        <fullName evidence="1">Uncharacterized protein</fullName>
    </submittedName>
</protein>
<accession>A0A0J9EAN0</accession>